<dbReference type="InterPro" id="IPR000980">
    <property type="entry name" value="SH2"/>
</dbReference>
<dbReference type="InterPro" id="IPR051751">
    <property type="entry name" value="Immunoreceptor_sig_adapters"/>
</dbReference>
<keyword evidence="1 2" id="KW-0727">SH2 domain</keyword>
<dbReference type="Proteomes" id="UP001314169">
    <property type="component" value="Chromosome 12"/>
</dbReference>
<keyword evidence="6" id="KW-1185">Reference proteome</keyword>
<evidence type="ECO:0000313" key="6">
    <source>
        <dbReference type="Proteomes" id="UP001314169"/>
    </source>
</evidence>
<dbReference type="EMBL" id="OY882869">
    <property type="protein sequence ID" value="CAK6435264.1"/>
    <property type="molecule type" value="Genomic_DNA"/>
</dbReference>
<feature type="compositionally biased region" description="Acidic residues" evidence="3">
    <location>
        <begin position="48"/>
        <end position="58"/>
    </location>
</feature>
<dbReference type="Pfam" id="PF00017">
    <property type="entry name" value="SH2"/>
    <property type="match status" value="1"/>
</dbReference>
<dbReference type="InterPro" id="IPR036860">
    <property type="entry name" value="SH2_dom_sf"/>
</dbReference>
<name>A0ABN9ZF34_PIPNA</name>
<evidence type="ECO:0000256" key="2">
    <source>
        <dbReference type="PROSITE-ProRule" id="PRU00191"/>
    </source>
</evidence>
<dbReference type="PROSITE" id="PS50001">
    <property type="entry name" value="SH2"/>
    <property type="match status" value="1"/>
</dbReference>
<feature type="domain" description="SH2" evidence="4">
    <location>
        <begin position="267"/>
        <end position="375"/>
    </location>
</feature>
<accession>A0ABN9ZF34</accession>
<evidence type="ECO:0000313" key="5">
    <source>
        <dbReference type="EMBL" id="CAK6435264.1"/>
    </source>
</evidence>
<organism evidence="5 6">
    <name type="scientific">Pipistrellus nathusii</name>
    <name type="common">Nathusius' pipistrelle</name>
    <dbReference type="NCBI Taxonomy" id="59473"/>
    <lineage>
        <taxon>Eukaryota</taxon>
        <taxon>Metazoa</taxon>
        <taxon>Chordata</taxon>
        <taxon>Craniata</taxon>
        <taxon>Vertebrata</taxon>
        <taxon>Euteleostomi</taxon>
        <taxon>Mammalia</taxon>
        <taxon>Eutheria</taxon>
        <taxon>Laurasiatheria</taxon>
        <taxon>Chiroptera</taxon>
        <taxon>Yangochiroptera</taxon>
        <taxon>Vespertilionidae</taxon>
        <taxon>Pipistrellus</taxon>
    </lineage>
</organism>
<gene>
    <name evidence="5" type="ORF">MPIPNATIZW_LOCUS3570</name>
</gene>
<dbReference type="SMART" id="SM00252">
    <property type="entry name" value="SH2"/>
    <property type="match status" value="1"/>
</dbReference>
<reference evidence="5" key="1">
    <citation type="submission" date="2023-12" db="EMBL/GenBank/DDBJ databases">
        <authorList>
            <person name="Brown T."/>
        </authorList>
    </citation>
    <scope>NUCLEOTIDE SEQUENCE</scope>
</reference>
<sequence length="377" mass="40546">MDKLRESKPRVKTPLSPSKCADSPAQRTDVPRPSPLPAPRTKGPRAQEEEEEEEEEDKYELPPCAALPVNLAPAHLPGTEEEPLYLDHSGPHGPSESLPPPQPQPQALPQPAMVNSLPQSLLPARLPHRPIPGSHFPLMAALSLREAMMLGQASGRRELSAPAPEVPGSAQPCEEDLYLECEPSPVPARPQALSSQALMPPAPLPRISAVLRPPTAPQEAQGGAVNATSKAQPCNLLPAGRSSSLAPAAPTGRSSAAEDGSLLGQPWYSENCDRHAVESALLRCQKDGAYTVRPSSGPRSSQPLTLAVLLHGRVFNIPIRRLDGGHYYALGREGRSHEERFSSVAAMVQHYMQQPLPLVDRHSGSRQLTCLLFPTKP</sequence>
<evidence type="ECO:0000256" key="1">
    <source>
        <dbReference type="ARBA" id="ARBA00022999"/>
    </source>
</evidence>
<feature type="region of interest" description="Disordered" evidence="3">
    <location>
        <begin position="1"/>
        <end position="111"/>
    </location>
</feature>
<feature type="region of interest" description="Disordered" evidence="3">
    <location>
        <begin position="236"/>
        <end position="262"/>
    </location>
</feature>
<dbReference type="Gene3D" id="3.30.505.10">
    <property type="entry name" value="SH2 domain"/>
    <property type="match status" value="1"/>
</dbReference>
<protein>
    <recommendedName>
        <fullName evidence="4">SH2 domain-containing protein</fullName>
    </recommendedName>
</protein>
<dbReference type="PANTHER" id="PTHR14098">
    <property type="entry name" value="SH2 DOMAIN CONTAINING PROTEIN"/>
    <property type="match status" value="1"/>
</dbReference>
<dbReference type="PANTHER" id="PTHR14098:SF16">
    <property type="entry name" value="SH2 DOMAIN-CONTAINING PROTEIN 6"/>
    <property type="match status" value="1"/>
</dbReference>
<feature type="compositionally biased region" description="Pro residues" evidence="3">
    <location>
        <begin position="97"/>
        <end position="108"/>
    </location>
</feature>
<dbReference type="SUPFAM" id="SSF55550">
    <property type="entry name" value="SH2 domain"/>
    <property type="match status" value="1"/>
</dbReference>
<evidence type="ECO:0000259" key="4">
    <source>
        <dbReference type="PROSITE" id="PS50001"/>
    </source>
</evidence>
<evidence type="ECO:0000256" key="3">
    <source>
        <dbReference type="SAM" id="MobiDB-lite"/>
    </source>
</evidence>
<proteinExistence type="predicted"/>